<dbReference type="Proteomes" id="UP000887566">
    <property type="component" value="Unplaced"/>
</dbReference>
<keyword evidence="4 11" id="KW-1133">Transmembrane helix</keyword>
<dbReference type="GO" id="GO:0051453">
    <property type="term" value="P:regulation of intracellular pH"/>
    <property type="evidence" value="ECO:0007669"/>
    <property type="project" value="TreeGrafter"/>
</dbReference>
<evidence type="ECO:0000313" key="15">
    <source>
        <dbReference type="WBParaSite" id="PSAMB.scaffold262size60344.g4042.t1"/>
    </source>
</evidence>
<feature type="transmembrane region" description="Helical" evidence="11">
    <location>
        <begin position="248"/>
        <end position="269"/>
    </location>
</feature>
<evidence type="ECO:0000256" key="4">
    <source>
        <dbReference type="ARBA" id="ARBA00022989"/>
    </source>
</evidence>
<proteinExistence type="inferred from homology"/>
<dbReference type="GO" id="GO:0015385">
    <property type="term" value="F:sodium:proton antiporter activity"/>
    <property type="evidence" value="ECO:0007669"/>
    <property type="project" value="InterPro"/>
</dbReference>
<dbReference type="GO" id="GO:0005886">
    <property type="term" value="C:plasma membrane"/>
    <property type="evidence" value="ECO:0007669"/>
    <property type="project" value="TreeGrafter"/>
</dbReference>
<dbReference type="GO" id="GO:0015386">
    <property type="term" value="F:potassium:proton antiporter activity"/>
    <property type="evidence" value="ECO:0007669"/>
    <property type="project" value="TreeGrafter"/>
</dbReference>
<dbReference type="Pfam" id="PF00999">
    <property type="entry name" value="Na_H_Exchanger"/>
    <property type="match status" value="1"/>
</dbReference>
<feature type="transmembrane region" description="Helical" evidence="11">
    <location>
        <begin position="141"/>
        <end position="163"/>
    </location>
</feature>
<evidence type="ECO:0000256" key="9">
    <source>
        <dbReference type="RuleBase" id="RU003722"/>
    </source>
</evidence>
<dbReference type="Gene3D" id="6.10.140.1330">
    <property type="match status" value="1"/>
</dbReference>
<dbReference type="InterPro" id="IPR004709">
    <property type="entry name" value="NaH_exchanger"/>
</dbReference>
<sequence length="783" mass="87098">MARRWLALVVLSVALVLNSVQGDEDANTEKGGEGNGKRYQVAVFEWEEVQVPYTIALWILLASVAKIGFHISKRFADIFPDSSLLIMVGLIVGIILSLAKVDQSTFSLDSQIFFLYLLPPIVFDAGYFMPNRAFFDNLGTILVFAVIGTLWNMATIGLSLWAIGLTGVFSVETPLLHVLLFTSLISAVDPVAVIVVFEEIHVNEVLFISVFGESLLNDAVTVVLYQIFRSFSEIGAENLLPVDFVTGGISFFVVALGGVLIGLIWAFIVCFTTKYTKHVKILNPVFVFLMPYCAYLTAEMFGLSAIMAVVFCGIAMKQYIKLNISSKAITSIKYFTKMLSGSSETVIFMFLGLSTVSRKHHWDTAFVALTVLFCLVYRALGVVIQCFFLNRFRLVRFSKVDQFVMAYGGLRGAIAYGLVVAMPDIIPAKDMMITACIVVIYFTVFLQGMTMKPLVNFLKVEKEEKRKKNMTEYIFERLIDYTMAGIEDICGNKGHHWLRDSFETFNNNYLKPILVKKSSNRPQDSKIVREYTRMTLKEASDIARGRIPSHQALSGIMRTKSKDSFDSMTEGINGSALGNTYNNPAFDMNSIDPIRSERLEHASLNKHLDMGQMQPKKRHLYSRHNVDVDSLGADLGDTGVEKIHQMGLSNIDPRNDGQDSYLYQPDSDPKKVSFTLASGSLTGRNYGAGARAASPPSRDGPGHQLTAAETELPWKRPDSHPAVPAWRSANPDLDEDDDEDEDDGEKILRMSAASSSAASSNEDTYRNQHEKVDEVKIDIHAVP</sequence>
<dbReference type="PANTHER" id="PTHR10110:SF98">
    <property type="entry name" value="SODIUM_HYDROGEN EXCHANGER"/>
    <property type="match status" value="1"/>
</dbReference>
<evidence type="ECO:0000256" key="10">
    <source>
        <dbReference type="SAM" id="MobiDB-lite"/>
    </source>
</evidence>
<evidence type="ECO:0000256" key="2">
    <source>
        <dbReference type="ARBA" id="ARBA00022448"/>
    </source>
</evidence>
<reference evidence="15" key="1">
    <citation type="submission" date="2022-11" db="UniProtKB">
        <authorList>
            <consortium name="WormBaseParasite"/>
        </authorList>
    </citation>
    <scope>IDENTIFICATION</scope>
</reference>
<comment type="subcellular location">
    <subcellularLocation>
        <location evidence="1">Membrane</location>
        <topology evidence="1">Multi-pass membrane protein</topology>
    </subcellularLocation>
</comment>
<evidence type="ECO:0000256" key="7">
    <source>
        <dbReference type="ARBA" id="ARBA00023136"/>
    </source>
</evidence>
<feature type="transmembrane region" description="Helical" evidence="11">
    <location>
        <begin position="432"/>
        <end position="458"/>
    </location>
</feature>
<evidence type="ECO:0000256" key="8">
    <source>
        <dbReference type="ARBA" id="ARBA00023201"/>
    </source>
</evidence>
<evidence type="ECO:0000256" key="1">
    <source>
        <dbReference type="ARBA" id="ARBA00004141"/>
    </source>
</evidence>
<feature type="transmembrane region" description="Helical" evidence="11">
    <location>
        <begin position="205"/>
        <end position="228"/>
    </location>
</feature>
<keyword evidence="14" id="KW-1185">Reference proteome</keyword>
<feature type="compositionally biased region" description="Acidic residues" evidence="10">
    <location>
        <begin position="732"/>
        <end position="744"/>
    </location>
</feature>
<feature type="transmembrane region" description="Helical" evidence="11">
    <location>
        <begin position="404"/>
        <end position="426"/>
    </location>
</feature>
<dbReference type="AlphaFoldDB" id="A0A914VVA7"/>
<dbReference type="NCBIfam" id="TIGR00840">
    <property type="entry name" value="b_cpa1"/>
    <property type="match status" value="1"/>
</dbReference>
<feature type="chain" id="PRO_5037342067" description="Sodium/hydrogen exchanger" evidence="12">
    <location>
        <begin position="23"/>
        <end position="783"/>
    </location>
</feature>
<dbReference type="WBParaSite" id="PSAMB.scaffold262size60344.g4042.t1">
    <property type="protein sequence ID" value="PSAMB.scaffold262size60344.g4042.t1"/>
    <property type="gene ID" value="PSAMB.scaffold262size60344.g4042"/>
</dbReference>
<feature type="region of interest" description="Disordered" evidence="10">
    <location>
        <begin position="646"/>
        <end position="674"/>
    </location>
</feature>
<dbReference type="InterPro" id="IPR006153">
    <property type="entry name" value="Cation/H_exchanger_TM"/>
</dbReference>
<feature type="domain" description="Cation/H+ exchanger transmembrane" evidence="13">
    <location>
        <begin position="59"/>
        <end position="456"/>
    </location>
</feature>
<evidence type="ECO:0000313" key="14">
    <source>
        <dbReference type="Proteomes" id="UP000887566"/>
    </source>
</evidence>
<feature type="transmembrane region" description="Helical" evidence="11">
    <location>
        <begin position="334"/>
        <end position="353"/>
    </location>
</feature>
<comment type="similarity">
    <text evidence="9">Belongs to the monovalent cation:proton antiporter 1 (CPA1) transporter (TC 2.A.36) family.</text>
</comment>
<keyword evidence="7 11" id="KW-0472">Membrane</keyword>
<dbReference type="InterPro" id="IPR018422">
    <property type="entry name" value="Cation/H_exchanger_CPA1"/>
</dbReference>
<keyword evidence="5" id="KW-0915">Sodium</keyword>
<feature type="compositionally biased region" description="Low complexity" evidence="10">
    <location>
        <begin position="751"/>
        <end position="760"/>
    </location>
</feature>
<feature type="transmembrane region" description="Helical" evidence="11">
    <location>
        <begin position="175"/>
        <end position="198"/>
    </location>
</feature>
<protein>
    <recommendedName>
        <fullName evidence="9">Sodium/hydrogen exchanger</fullName>
    </recommendedName>
</protein>
<dbReference type="GO" id="GO:0098719">
    <property type="term" value="P:sodium ion import across plasma membrane"/>
    <property type="evidence" value="ECO:0007669"/>
    <property type="project" value="TreeGrafter"/>
</dbReference>
<keyword evidence="9" id="KW-0050">Antiport</keyword>
<keyword evidence="8 9" id="KW-0739">Sodium transport</keyword>
<evidence type="ECO:0000256" key="11">
    <source>
        <dbReference type="SAM" id="Phobius"/>
    </source>
</evidence>
<feature type="transmembrane region" description="Helical" evidence="11">
    <location>
        <begin position="51"/>
        <end position="69"/>
    </location>
</feature>
<keyword evidence="12" id="KW-0732">Signal</keyword>
<feature type="compositionally biased region" description="Basic and acidic residues" evidence="10">
    <location>
        <begin position="763"/>
        <end position="783"/>
    </location>
</feature>
<feature type="signal peptide" evidence="12">
    <location>
        <begin position="1"/>
        <end position="22"/>
    </location>
</feature>
<organism evidence="14 15">
    <name type="scientific">Plectus sambesii</name>
    <dbReference type="NCBI Taxonomy" id="2011161"/>
    <lineage>
        <taxon>Eukaryota</taxon>
        <taxon>Metazoa</taxon>
        <taxon>Ecdysozoa</taxon>
        <taxon>Nematoda</taxon>
        <taxon>Chromadorea</taxon>
        <taxon>Plectida</taxon>
        <taxon>Plectina</taxon>
        <taxon>Plectoidea</taxon>
        <taxon>Plectidae</taxon>
        <taxon>Plectus</taxon>
    </lineage>
</organism>
<evidence type="ECO:0000256" key="3">
    <source>
        <dbReference type="ARBA" id="ARBA00022692"/>
    </source>
</evidence>
<evidence type="ECO:0000256" key="12">
    <source>
        <dbReference type="SAM" id="SignalP"/>
    </source>
</evidence>
<dbReference type="PANTHER" id="PTHR10110">
    <property type="entry name" value="SODIUM/HYDROGEN EXCHANGER"/>
    <property type="match status" value="1"/>
</dbReference>
<feature type="transmembrane region" description="Helical" evidence="11">
    <location>
        <begin position="365"/>
        <end position="392"/>
    </location>
</feature>
<evidence type="ECO:0000256" key="5">
    <source>
        <dbReference type="ARBA" id="ARBA00023053"/>
    </source>
</evidence>
<accession>A0A914VVA7</accession>
<evidence type="ECO:0000259" key="13">
    <source>
        <dbReference type="Pfam" id="PF00999"/>
    </source>
</evidence>
<keyword evidence="2 9" id="KW-0813">Transport</keyword>
<feature type="transmembrane region" description="Helical" evidence="11">
    <location>
        <begin position="111"/>
        <end position="129"/>
    </location>
</feature>
<evidence type="ECO:0000256" key="6">
    <source>
        <dbReference type="ARBA" id="ARBA00023065"/>
    </source>
</evidence>
<keyword evidence="3 9" id="KW-0812">Transmembrane</keyword>
<name>A0A914VVA7_9BILA</name>
<keyword evidence="6 9" id="KW-0406">Ion transport</keyword>
<feature type="region of interest" description="Disordered" evidence="10">
    <location>
        <begin position="710"/>
        <end position="783"/>
    </location>
</feature>
<dbReference type="PRINTS" id="PR01084">
    <property type="entry name" value="NAHEXCHNGR"/>
</dbReference>
<feature type="transmembrane region" description="Helical" evidence="11">
    <location>
        <begin position="81"/>
        <end position="99"/>
    </location>
</feature>